<dbReference type="InterPro" id="IPR025535">
    <property type="entry name" value="DUF4421"/>
</dbReference>
<organism evidence="1 2">
    <name type="scientific">Taibaiella soli</name>
    <dbReference type="NCBI Taxonomy" id="1649169"/>
    <lineage>
        <taxon>Bacteria</taxon>
        <taxon>Pseudomonadati</taxon>
        <taxon>Bacteroidota</taxon>
        <taxon>Chitinophagia</taxon>
        <taxon>Chitinophagales</taxon>
        <taxon>Chitinophagaceae</taxon>
        <taxon>Taibaiella</taxon>
    </lineage>
</organism>
<comment type="caution">
    <text evidence="1">The sequence shown here is derived from an EMBL/GenBank/DDBJ whole genome shotgun (WGS) entry which is preliminary data.</text>
</comment>
<evidence type="ECO:0000313" key="1">
    <source>
        <dbReference type="EMBL" id="PZF73074.1"/>
    </source>
</evidence>
<dbReference type="RefSeq" id="WP_110998652.1">
    <property type="nucleotide sequence ID" value="NZ_QKTW01000015.1"/>
</dbReference>
<dbReference type="OrthoDB" id="669053at2"/>
<protein>
    <recommendedName>
        <fullName evidence="3">DUF4421 domain-containing protein</fullName>
    </recommendedName>
</protein>
<proteinExistence type="predicted"/>
<keyword evidence="2" id="KW-1185">Reference proteome</keyword>
<sequence length="358" mass="40757">MRLPHLFTPISVFLLLLCGWNAKSQKINLKTINDTAYISDHSNDFTFRLYGSRKYTSYTLRDHDKDTKLAYKPNDNYNLGFGFNYKFIGLNIGLNFPFINHDDDKYGTTNYLDVQSHIYLRKLTVDLWGQYYKGFYLSNPSDALSNFNASSYPIRPDIHLLALGIDLQYIFNDEKFSFRAAFLQNEYQKKSSGSWMLGGSIYNVFLRGDTAFVPTHFVKPENDANYYFNKSNIYSIAAGGGGAYTFVIKQHFFITASAMLEAGFNYTVMKNTWSDTKDDRGGPQLITTVRFAAGYNSEKYFAGIHIVDMNSLSGSPIPGVTQTYGGGNVRITVADRFKVKRKTEKKFNEVMDKVIPGK</sequence>
<gene>
    <name evidence="1" type="ORF">DN068_09375</name>
</gene>
<dbReference type="EMBL" id="QKTW01000015">
    <property type="protein sequence ID" value="PZF73074.1"/>
    <property type="molecule type" value="Genomic_DNA"/>
</dbReference>
<dbReference type="Proteomes" id="UP000248745">
    <property type="component" value="Unassembled WGS sequence"/>
</dbReference>
<evidence type="ECO:0008006" key="3">
    <source>
        <dbReference type="Google" id="ProtNLM"/>
    </source>
</evidence>
<accession>A0A2W2AYJ8</accession>
<evidence type="ECO:0000313" key="2">
    <source>
        <dbReference type="Proteomes" id="UP000248745"/>
    </source>
</evidence>
<dbReference type="AlphaFoldDB" id="A0A2W2AYJ8"/>
<dbReference type="Pfam" id="PF14391">
    <property type="entry name" value="DUF4421"/>
    <property type="match status" value="1"/>
</dbReference>
<reference evidence="1 2" key="1">
    <citation type="submission" date="2018-06" db="EMBL/GenBank/DDBJ databases">
        <title>Mucibacter soli gen. nov., sp. nov., a new member of the family Chitinophagaceae producing mucin.</title>
        <authorList>
            <person name="Kim M.-K."/>
            <person name="Park S."/>
            <person name="Kim T.-S."/>
            <person name="Joung Y."/>
            <person name="Han J.-H."/>
            <person name="Kim S.B."/>
        </authorList>
    </citation>
    <scope>NUCLEOTIDE SEQUENCE [LARGE SCALE GENOMIC DNA]</scope>
    <source>
        <strain evidence="1 2">R1-15</strain>
    </source>
</reference>
<name>A0A2W2AYJ8_9BACT</name>